<feature type="transmembrane region" description="Helical" evidence="1">
    <location>
        <begin position="263"/>
        <end position="287"/>
    </location>
</feature>
<name>A0ABT5MU00_9PAST</name>
<proteinExistence type="predicted"/>
<dbReference type="EMBL" id="JAQSJE010000009">
    <property type="protein sequence ID" value="MDD0824946.1"/>
    <property type="molecule type" value="Genomic_DNA"/>
</dbReference>
<comment type="caution">
    <text evidence="2">The sequence shown here is derived from an EMBL/GenBank/DDBJ whole genome shotgun (WGS) entry which is preliminary data.</text>
</comment>
<protein>
    <recommendedName>
        <fullName evidence="4">Membrane protein YkvI</fullName>
    </recommendedName>
</protein>
<evidence type="ECO:0000313" key="2">
    <source>
        <dbReference type="EMBL" id="MDD0824946.1"/>
    </source>
</evidence>
<evidence type="ECO:0000256" key="1">
    <source>
        <dbReference type="SAM" id="Phobius"/>
    </source>
</evidence>
<dbReference type="Proteomes" id="UP001221909">
    <property type="component" value="Unassembled WGS sequence"/>
</dbReference>
<evidence type="ECO:0008006" key="4">
    <source>
        <dbReference type="Google" id="ProtNLM"/>
    </source>
</evidence>
<feature type="transmembrane region" description="Helical" evidence="1">
    <location>
        <begin position="41"/>
        <end position="64"/>
    </location>
</feature>
<dbReference type="PANTHER" id="PTHR37814">
    <property type="entry name" value="CONSERVED MEMBRANE PROTEIN"/>
    <property type="match status" value="1"/>
</dbReference>
<keyword evidence="1" id="KW-1133">Transmembrane helix</keyword>
<evidence type="ECO:0000313" key="3">
    <source>
        <dbReference type="Proteomes" id="UP001221909"/>
    </source>
</evidence>
<reference evidence="2 3" key="1">
    <citation type="submission" date="2023-02" db="EMBL/GenBank/DDBJ databases">
        <title>Mannheimia cairiniae sp. nov., a novel species of Mannheimia obtained from moscovy ducks (Cairina moschata) and reclassification of Mannheimia ovis as heterotypic synonym of Mannheimia pernigra.</title>
        <authorList>
            <person name="Christensen H."/>
        </authorList>
    </citation>
    <scope>NUCLEOTIDE SEQUENCE [LARGE SCALE GENOMIC DNA]</scope>
    <source>
        <strain evidence="2 3">AT1</strain>
    </source>
</reference>
<organism evidence="2 3">
    <name type="scientific">Mannheimia cairinae</name>
    <dbReference type="NCBI Taxonomy" id="3025936"/>
    <lineage>
        <taxon>Bacteria</taxon>
        <taxon>Pseudomonadati</taxon>
        <taxon>Pseudomonadota</taxon>
        <taxon>Gammaproteobacteria</taxon>
        <taxon>Pasteurellales</taxon>
        <taxon>Pasteurellaceae</taxon>
        <taxon>Mannheimia</taxon>
    </lineage>
</organism>
<sequence>MDYKKIVMISLAYVGVVTGAGLSSGQEVFQYFVSFGKMGLVGVVAVGILHTLFGKIILSFGSFYRSSEHSEVLNRIAGPLVNRFLDFALIVSGFVLGFVMIAGAGANLNQEFGLPTWSGALICSLLVIGISMLDFERVTQAIGIFTPIIVAVIFALTIYTFWGKSYDWDFLNEYALQQPVSFPSVWISVVNYYAICIMGATAMAFVLGGEAMYVGEAGRGGMLGGAIIGIITTCTAFVLLARVELSATADIPMQALVAEINPILGTLMSFVIFGMIFNTAISLYYSLAKRFSNGDEKRFKILMITLVAIGFGLSFAGFKTLVSIMFPILGYIGMVLMLLLTIAWFKNRKLIEEERLRRRQMFDLMLKKHDDNQEFTKKHQAKLNQLVEDSVIDNKEIRSDMREIVKNTLENNTQDTSR</sequence>
<feature type="transmembrane region" description="Helical" evidence="1">
    <location>
        <begin position="182"/>
        <end position="208"/>
    </location>
</feature>
<dbReference type="PANTHER" id="PTHR37814:SF1">
    <property type="entry name" value="MEMBRANE PROTEIN"/>
    <property type="match status" value="1"/>
</dbReference>
<gene>
    <name evidence="2" type="ORF">PTQ27_10795</name>
</gene>
<keyword evidence="3" id="KW-1185">Reference proteome</keyword>
<feature type="transmembrane region" description="Helical" evidence="1">
    <location>
        <begin position="142"/>
        <end position="162"/>
    </location>
</feature>
<feature type="transmembrane region" description="Helical" evidence="1">
    <location>
        <begin position="324"/>
        <end position="345"/>
    </location>
</feature>
<keyword evidence="1" id="KW-0812">Transmembrane</keyword>
<accession>A0ABT5MU00</accession>
<feature type="transmembrane region" description="Helical" evidence="1">
    <location>
        <begin position="84"/>
        <end position="105"/>
    </location>
</feature>
<dbReference type="RefSeq" id="WP_273748665.1">
    <property type="nucleotide sequence ID" value="NZ_JAQSJE010000009.1"/>
</dbReference>
<feature type="transmembrane region" description="Helical" evidence="1">
    <location>
        <begin position="299"/>
        <end position="318"/>
    </location>
</feature>
<dbReference type="InterPro" id="IPR038728">
    <property type="entry name" value="YkvI-like"/>
</dbReference>
<keyword evidence="1" id="KW-0472">Membrane</keyword>
<feature type="transmembrane region" description="Helical" evidence="1">
    <location>
        <begin position="220"/>
        <end position="243"/>
    </location>
</feature>
<feature type="transmembrane region" description="Helical" evidence="1">
    <location>
        <begin position="117"/>
        <end position="135"/>
    </location>
</feature>